<feature type="compositionally biased region" description="Polar residues" evidence="2">
    <location>
        <begin position="139"/>
        <end position="149"/>
    </location>
</feature>
<evidence type="ECO:0000313" key="4">
    <source>
        <dbReference type="EMBL" id="CAE7832552.1"/>
    </source>
</evidence>
<name>A0A812ZMI0_9DINO</name>
<feature type="non-terminal residue" evidence="4">
    <location>
        <position position="598"/>
    </location>
</feature>
<feature type="region of interest" description="Disordered" evidence="2">
    <location>
        <begin position="14"/>
        <end position="156"/>
    </location>
</feature>
<sequence length="598" mass="63474">MAGRTKLLYACAKAVHEPPNRPPGDDTSTSVPASAEGSPEPVTSTEATAASVSSVAADTPADAAAPVASSAAKDPQPGGAGASTSTNADKPGDAPAPVASSPAEDPRSGGAGTSTTTTDPLHPAGASGGADTASAQTGPTAQEGASTAPSRFDHVAPPTFLDASEIPRKAKACCGYSSELVRDSHFEVRLVRHVIAYISPGLGLCLWLTIFIAAAFIQVPLCFMNDDTSDEDTRHAELSACRWPIPSLSDEASPPSASRLAADAPAALDQPGRIIEIGVRVHDQSLCFFDITSGRSLQELLEAVWLTCTTLLLMPWYRYIIEIPEVPQAHIRSCSSLYEAGMGLWSSVHFFVGDPYIVMASSNDPPRGRYCWLAFIAVAPVDRYLGAVLIGILFSRPQYRCFLAIGGAMMHPIVHLDSPTLQALCCTSSSFLAENASRGSALLRLHLRPYIGAPGTVHQAYSLALQLQVTEWVRLARLAAPHSSALPEVLKSGKADVHLAKMVASYAPSTLAAYLSKWRHWIRFASACDANPYDPSIALLLDFLATNSRGKLQTATTWIKSLRFISRKAQLDSLRSALHSDLVSAYGRSGSIVERRES</sequence>
<reference evidence="4" key="1">
    <citation type="submission" date="2021-02" db="EMBL/GenBank/DDBJ databases">
        <authorList>
            <person name="Dougan E. K."/>
            <person name="Rhodes N."/>
            <person name="Thang M."/>
            <person name="Chan C."/>
        </authorList>
    </citation>
    <scope>NUCLEOTIDE SEQUENCE</scope>
</reference>
<feature type="compositionally biased region" description="Low complexity" evidence="2">
    <location>
        <begin position="39"/>
        <end position="72"/>
    </location>
</feature>
<keyword evidence="3" id="KW-0472">Membrane</keyword>
<evidence type="ECO:0000256" key="2">
    <source>
        <dbReference type="SAM" id="MobiDB-lite"/>
    </source>
</evidence>
<keyword evidence="3" id="KW-1133">Transmembrane helix</keyword>
<dbReference type="EMBL" id="CAJNJA010048628">
    <property type="protein sequence ID" value="CAE7832552.1"/>
    <property type="molecule type" value="Genomic_DNA"/>
</dbReference>
<keyword evidence="1" id="KW-0238">DNA-binding</keyword>
<evidence type="ECO:0000313" key="5">
    <source>
        <dbReference type="Proteomes" id="UP000601435"/>
    </source>
</evidence>
<protein>
    <submittedName>
        <fullName evidence="4">Uncharacterized protein</fullName>
    </submittedName>
</protein>
<dbReference type="AlphaFoldDB" id="A0A812ZMI0"/>
<keyword evidence="5" id="KW-1185">Reference proteome</keyword>
<dbReference type="GO" id="GO:0003677">
    <property type="term" value="F:DNA binding"/>
    <property type="evidence" value="ECO:0007669"/>
    <property type="project" value="UniProtKB-KW"/>
</dbReference>
<evidence type="ECO:0000256" key="3">
    <source>
        <dbReference type="SAM" id="Phobius"/>
    </source>
</evidence>
<comment type="caution">
    <text evidence="4">The sequence shown here is derived from an EMBL/GenBank/DDBJ whole genome shotgun (WGS) entry which is preliminary data.</text>
</comment>
<proteinExistence type="predicted"/>
<evidence type="ECO:0000256" key="1">
    <source>
        <dbReference type="ARBA" id="ARBA00023125"/>
    </source>
</evidence>
<feature type="transmembrane region" description="Helical" evidence="3">
    <location>
        <begin position="194"/>
        <end position="217"/>
    </location>
</feature>
<organism evidence="4 5">
    <name type="scientific">Symbiodinium necroappetens</name>
    <dbReference type="NCBI Taxonomy" id="1628268"/>
    <lineage>
        <taxon>Eukaryota</taxon>
        <taxon>Sar</taxon>
        <taxon>Alveolata</taxon>
        <taxon>Dinophyceae</taxon>
        <taxon>Suessiales</taxon>
        <taxon>Symbiodiniaceae</taxon>
        <taxon>Symbiodinium</taxon>
    </lineage>
</organism>
<keyword evidence="3" id="KW-0812">Transmembrane</keyword>
<accession>A0A812ZMI0</accession>
<dbReference type="InterPro" id="IPR010998">
    <property type="entry name" value="Integrase_recombinase_N"/>
</dbReference>
<gene>
    <name evidence="4" type="ORF">SNEC2469_LOCUS24923</name>
</gene>
<dbReference type="OrthoDB" id="409869at2759"/>
<dbReference type="SUPFAM" id="SSF47823">
    <property type="entry name" value="lambda integrase-like, N-terminal domain"/>
    <property type="match status" value="1"/>
</dbReference>
<dbReference type="Gene3D" id="1.10.150.130">
    <property type="match status" value="1"/>
</dbReference>
<dbReference type="Proteomes" id="UP000601435">
    <property type="component" value="Unassembled WGS sequence"/>
</dbReference>
<feature type="compositionally biased region" description="Low complexity" evidence="2">
    <location>
        <begin position="129"/>
        <end position="138"/>
    </location>
</feature>